<evidence type="ECO:0000313" key="1">
    <source>
        <dbReference type="EMBL" id="WOO34205.1"/>
    </source>
</evidence>
<dbReference type="Proteomes" id="UP001303211">
    <property type="component" value="Chromosome"/>
</dbReference>
<dbReference type="SUPFAM" id="SSF81901">
    <property type="entry name" value="HCP-like"/>
    <property type="match status" value="1"/>
</dbReference>
<evidence type="ECO:0000313" key="2">
    <source>
        <dbReference type="Proteomes" id="UP001303211"/>
    </source>
</evidence>
<keyword evidence="2" id="KW-1185">Reference proteome</keyword>
<accession>A0ABZ0J9J4</accession>
<dbReference type="RefSeq" id="WP_317703531.1">
    <property type="nucleotide sequence ID" value="NZ_CP136921.1"/>
</dbReference>
<reference evidence="1 2" key="1">
    <citation type="submission" date="2023-03" db="EMBL/GenBank/DDBJ databases">
        <title>Diaphorobacter basophil sp. nov., isolated from a sewage-treatment plant.</title>
        <authorList>
            <person name="Yang K."/>
        </authorList>
    </citation>
    <scope>NUCLEOTIDE SEQUENCE [LARGE SCALE GENOMIC DNA]</scope>
    <source>
        <strain evidence="1 2">Y-1</strain>
    </source>
</reference>
<organism evidence="1 2">
    <name type="scientific">Diaphorobacter limosus</name>
    <dbReference type="NCBI Taxonomy" id="3036128"/>
    <lineage>
        <taxon>Bacteria</taxon>
        <taxon>Pseudomonadati</taxon>
        <taxon>Pseudomonadota</taxon>
        <taxon>Betaproteobacteria</taxon>
        <taxon>Burkholderiales</taxon>
        <taxon>Comamonadaceae</taxon>
        <taxon>Diaphorobacter</taxon>
    </lineage>
</organism>
<evidence type="ECO:0008006" key="3">
    <source>
        <dbReference type="Google" id="ProtNLM"/>
    </source>
</evidence>
<dbReference type="Gene3D" id="1.25.40.10">
    <property type="entry name" value="Tetratricopeptide repeat domain"/>
    <property type="match status" value="1"/>
</dbReference>
<gene>
    <name evidence="1" type="ORF">P4826_09165</name>
</gene>
<dbReference type="InterPro" id="IPR011990">
    <property type="entry name" value="TPR-like_helical_dom_sf"/>
</dbReference>
<name>A0ABZ0J9J4_9BURK</name>
<dbReference type="EMBL" id="CP136921">
    <property type="protein sequence ID" value="WOO34205.1"/>
    <property type="molecule type" value="Genomic_DNA"/>
</dbReference>
<proteinExistence type="predicted"/>
<sequence length="175" mass="18029">MSVLPAPCISLNTAAVLSGRSVRTWQRRIEEGLVPRLGDERGRALVAWDAVRPALALRLDEAEVELLVRADQGDARAQAEVGALFALAALRDAKAAAPSNLGGGSAMPALHFLTRAAEQGEADAMHWLGLLHAAGLGESGDGDALALMWVARAAAHGHAIAARQLAGLLPAAAAV</sequence>
<protein>
    <recommendedName>
        <fullName evidence="3">Sel1 repeat family protein</fullName>
    </recommendedName>
</protein>